<dbReference type="Proteomes" id="UP000312784">
    <property type="component" value="Unassembled WGS sequence"/>
</dbReference>
<name>A0ABY2XZ03_9HYPH</name>
<organism evidence="1 2">
    <name type="scientific">Ochrobactrum teleogrylli</name>
    <dbReference type="NCBI Taxonomy" id="2479765"/>
    <lineage>
        <taxon>Bacteria</taxon>
        <taxon>Pseudomonadati</taxon>
        <taxon>Pseudomonadota</taxon>
        <taxon>Alphaproteobacteria</taxon>
        <taxon>Hyphomicrobiales</taxon>
        <taxon>Brucellaceae</taxon>
        <taxon>Brucella/Ochrobactrum group</taxon>
        <taxon>Ochrobactrum</taxon>
    </lineage>
</organism>
<reference evidence="1 2" key="1">
    <citation type="submission" date="2019-06" db="EMBL/GenBank/DDBJ databases">
        <title>Ochrobactrum cricket sp.nov., isolated from the insect Teleogryllus occipitalis living in deserted cropland.</title>
        <authorList>
            <person name="Hu M."/>
        </authorList>
    </citation>
    <scope>NUCLEOTIDE SEQUENCE [LARGE SCALE GENOMIC DNA]</scope>
    <source>
        <strain evidence="1 2">LCB8</strain>
    </source>
</reference>
<evidence type="ECO:0000313" key="1">
    <source>
        <dbReference type="EMBL" id="TNV10420.1"/>
    </source>
</evidence>
<proteinExistence type="predicted"/>
<evidence type="ECO:0000313" key="2">
    <source>
        <dbReference type="Proteomes" id="UP000312784"/>
    </source>
</evidence>
<dbReference type="EMBL" id="VEWL01000018">
    <property type="protein sequence ID" value="TNV10420.1"/>
    <property type="molecule type" value="Genomic_DNA"/>
</dbReference>
<gene>
    <name evidence="1" type="ORF">FIC94_20230</name>
</gene>
<keyword evidence="2" id="KW-1185">Reference proteome</keyword>
<accession>A0ABY2XZ03</accession>
<protein>
    <submittedName>
        <fullName evidence="1">Uncharacterized protein</fullName>
    </submittedName>
</protein>
<sequence>MDRKVSIMNYRTGHYVTVDGLIPGQHYWNIRMTPYCDKEKSAWFLSGSSENGVYEIYHKDIDGGQSVDVFLAKSIKLLEDSSSCGAIGSEQAVFGKTNFTLFNPTDVYYNISITDDGLKYYMKAPKTDIEKLIFVPDDVNITNENTFIIEDFMSR</sequence>
<dbReference type="RefSeq" id="WP_140026201.1">
    <property type="nucleotide sequence ID" value="NZ_JBHUFG010000012.1"/>
</dbReference>
<comment type="caution">
    <text evidence="1">The sequence shown here is derived from an EMBL/GenBank/DDBJ whole genome shotgun (WGS) entry which is preliminary data.</text>
</comment>